<dbReference type="KEGG" id="vg:54974157"/>
<dbReference type="RefSeq" id="YP_009784162.1">
    <property type="nucleotide sequence ID" value="NC_047741.1"/>
</dbReference>
<evidence type="ECO:0000313" key="1">
    <source>
        <dbReference type="EMBL" id="APD18136.1"/>
    </source>
</evidence>
<evidence type="ECO:0000313" key="2">
    <source>
        <dbReference type="Proteomes" id="UP000225149"/>
    </source>
</evidence>
<keyword evidence="2" id="KW-1185">Reference proteome</keyword>
<dbReference type="Proteomes" id="UP000225149">
    <property type="component" value="Segment"/>
</dbReference>
<organism evidence="1 2">
    <name type="scientific">Vibrio phage JSF7</name>
    <dbReference type="NCBI Taxonomy" id="1292086"/>
    <lineage>
        <taxon>Viruses</taxon>
        <taxon>Duplodnaviria</taxon>
        <taxon>Heunggongvirae</taxon>
        <taxon>Uroviricota</taxon>
        <taxon>Caudoviricetes</taxon>
        <taxon>Autographivirales</taxon>
        <taxon>Tawavirus</taxon>
        <taxon>Tawavirus JSF7</taxon>
    </lineage>
</organism>
<name>A0A219XCZ1_9CAUD</name>
<sequence length="128" mass="14517">MLKARGIDKREVVVRLHTNTWLHTVQPDAAASLLTRTVRDQVHQVARLAGVSIYWDRYDGIVGTRGLEVNMRRKVYTGPPHAGRSKANTVKHYYMIRRVYWEVLSAAVINGRCTKKLEDISNGNASSK</sequence>
<accession>A0A219XCZ1</accession>
<reference evidence="1 2" key="1">
    <citation type="journal article" date="2017" name="PLoS ONE">
        <title>Environmental bacteriophages active on biofilms and planktonic forms of toxigenic Vibrio cholerae: Potential relevance in cholera epidemiology.</title>
        <authorList>
            <person name="Naser I.B."/>
            <person name="Hoque M.M."/>
            <person name="Abdullah A."/>
            <person name="Bari S.M.N."/>
            <person name="Ghosh A.N."/>
            <person name="Faruque S.M."/>
        </authorList>
    </citation>
    <scope>NUCLEOTIDE SEQUENCE [LARGE SCALE GENOMIC DNA]</scope>
</reference>
<dbReference type="GeneID" id="54974157"/>
<proteinExistence type="predicted"/>
<dbReference type="EMBL" id="KY065149">
    <property type="protein sequence ID" value="APD18136.1"/>
    <property type="molecule type" value="Genomic_DNA"/>
</dbReference>
<protein>
    <submittedName>
        <fullName evidence="1">Uncharacterized protein</fullName>
    </submittedName>
</protein>